<dbReference type="InterPro" id="IPR012675">
    <property type="entry name" value="Beta-grasp_dom_sf"/>
</dbReference>
<reference evidence="4 5" key="1">
    <citation type="journal article" date="2018" name="Aquat. Microb. Ecol.">
        <title>Gammaproteobacterial methanotrophs dominate.</title>
        <authorList>
            <person name="Rissanen A.J."/>
            <person name="Saarenheimo J."/>
            <person name="Tiirola M."/>
            <person name="Peura S."/>
            <person name="Aalto S.L."/>
            <person name="Karvinen A."/>
            <person name="Nykanen H."/>
        </authorList>
    </citation>
    <scope>NUCLEOTIDE SEQUENCE [LARGE SCALE GENOMIC DNA]</scope>
    <source>
        <strain evidence="4">AMbin10</strain>
    </source>
</reference>
<gene>
    <name evidence="4" type="primary">moaD</name>
    <name evidence="4" type="ORF">DM484_20870</name>
</gene>
<comment type="caution">
    <text evidence="4">The sequence shown here is derived from an EMBL/GenBank/DDBJ whole genome shotgun (WGS) entry which is preliminary data.</text>
</comment>
<dbReference type="Proteomes" id="UP000249396">
    <property type="component" value="Unassembled WGS sequence"/>
</dbReference>
<dbReference type="GO" id="GO:0000166">
    <property type="term" value="F:nucleotide binding"/>
    <property type="evidence" value="ECO:0007669"/>
    <property type="project" value="UniProtKB-KW"/>
</dbReference>
<dbReference type="InterPro" id="IPR044672">
    <property type="entry name" value="MOCS2A"/>
</dbReference>
<dbReference type="GO" id="GO:1990133">
    <property type="term" value="C:molybdopterin adenylyltransferase complex"/>
    <property type="evidence" value="ECO:0007669"/>
    <property type="project" value="TreeGrafter"/>
</dbReference>
<dbReference type="CDD" id="cd00754">
    <property type="entry name" value="Ubl_MoaD"/>
    <property type="match status" value="1"/>
</dbReference>
<keyword evidence="1" id="KW-0547">Nucleotide-binding</keyword>
<dbReference type="InterPro" id="IPR003749">
    <property type="entry name" value="ThiS/MoaD-like"/>
</dbReference>
<name>A0A2W4QU12_9GAMM</name>
<dbReference type="GO" id="GO:0006777">
    <property type="term" value="P:Mo-molybdopterin cofactor biosynthetic process"/>
    <property type="evidence" value="ECO:0007669"/>
    <property type="project" value="InterPro"/>
</dbReference>
<evidence type="ECO:0000256" key="2">
    <source>
        <dbReference type="ARBA" id="ARBA00024200"/>
    </source>
</evidence>
<dbReference type="PANTHER" id="PTHR33359">
    <property type="entry name" value="MOLYBDOPTERIN SYNTHASE SULFUR CARRIER SUBUNIT"/>
    <property type="match status" value="1"/>
</dbReference>
<dbReference type="PANTHER" id="PTHR33359:SF1">
    <property type="entry name" value="MOLYBDOPTERIN SYNTHASE SULFUR CARRIER SUBUNIT"/>
    <property type="match status" value="1"/>
</dbReference>
<comment type="similarity">
    <text evidence="2">Belongs to the MoaD family.</text>
</comment>
<evidence type="ECO:0000313" key="5">
    <source>
        <dbReference type="Proteomes" id="UP000249396"/>
    </source>
</evidence>
<dbReference type="Gene3D" id="3.10.20.30">
    <property type="match status" value="1"/>
</dbReference>
<dbReference type="InterPro" id="IPR016155">
    <property type="entry name" value="Mopterin_synth/thiamin_S_b"/>
</dbReference>
<protein>
    <recommendedName>
        <fullName evidence="3">Molybdopterin synthase sulfur carrier subunit</fullName>
    </recommendedName>
</protein>
<evidence type="ECO:0000313" key="4">
    <source>
        <dbReference type="EMBL" id="PZN74596.1"/>
    </source>
</evidence>
<proteinExistence type="inferred from homology"/>
<accession>A0A2W4QU12</accession>
<dbReference type="AlphaFoldDB" id="A0A2W4QU12"/>
<dbReference type="NCBIfam" id="TIGR01682">
    <property type="entry name" value="moaD"/>
    <property type="match status" value="1"/>
</dbReference>
<organism evidence="4 5">
    <name type="scientific">Candidatus Methylumidiphilus alinenensis</name>
    <dbReference type="NCBI Taxonomy" id="2202197"/>
    <lineage>
        <taxon>Bacteria</taxon>
        <taxon>Pseudomonadati</taxon>
        <taxon>Pseudomonadota</taxon>
        <taxon>Gammaproteobacteria</taxon>
        <taxon>Methylococcales</taxon>
        <taxon>Candidatus Methylumidiphilus</taxon>
    </lineage>
</organism>
<evidence type="ECO:0000256" key="1">
    <source>
        <dbReference type="ARBA" id="ARBA00022741"/>
    </source>
</evidence>
<dbReference type="EMBL" id="QJPH01000419">
    <property type="protein sequence ID" value="PZN74596.1"/>
    <property type="molecule type" value="Genomic_DNA"/>
</dbReference>
<evidence type="ECO:0000256" key="3">
    <source>
        <dbReference type="ARBA" id="ARBA00024247"/>
    </source>
</evidence>
<sequence length="79" mass="8775">MTIRVRYFASLREKMGRIEDTLVAEDIATVSDVWRVVSTGQPLPEQLLCAVNMEYAKAMDPVKDGDEVAFFPPVTGGLE</sequence>
<dbReference type="SUPFAM" id="SSF54285">
    <property type="entry name" value="MoaD/ThiS"/>
    <property type="match status" value="1"/>
</dbReference>
<dbReference type="Pfam" id="PF02597">
    <property type="entry name" value="ThiS"/>
    <property type="match status" value="1"/>
</dbReference>